<keyword evidence="6" id="KW-0326">Glycosidase</keyword>
<dbReference type="InterPro" id="IPR011050">
    <property type="entry name" value="Pectin_lyase_fold/virulence"/>
</dbReference>
<keyword evidence="11" id="KW-1185">Reference proteome</keyword>
<feature type="signal peptide" evidence="7">
    <location>
        <begin position="1"/>
        <end position="23"/>
    </location>
</feature>
<reference evidence="10 11" key="1">
    <citation type="submission" date="2016-03" db="EMBL/GenBank/DDBJ databases">
        <title>Niastella vici sp. nov., isolated from farmland soil.</title>
        <authorList>
            <person name="Chen L."/>
            <person name="Wang D."/>
            <person name="Yang S."/>
            <person name="Wang G."/>
        </authorList>
    </citation>
    <scope>NUCLEOTIDE SEQUENCE [LARGE SCALE GENOMIC DNA]</scope>
    <source>
        <strain evidence="10 11">DJ57</strain>
    </source>
</reference>
<dbReference type="Pfam" id="PF23764">
    <property type="entry name" value="Beta-barrel_GLAA-B_II"/>
    <property type="match status" value="1"/>
</dbReference>
<evidence type="ECO:0000256" key="5">
    <source>
        <dbReference type="ARBA" id="ARBA00022801"/>
    </source>
</evidence>
<dbReference type="STRING" id="1703345.A3860_21385"/>
<dbReference type="EMBL" id="LVYD01000043">
    <property type="protein sequence ID" value="OQP63978.1"/>
    <property type="molecule type" value="Genomic_DNA"/>
</dbReference>
<feature type="domain" description="GLAA-B beta-barrel" evidence="9">
    <location>
        <begin position="382"/>
        <end position="448"/>
    </location>
</feature>
<dbReference type="InterPro" id="IPR056441">
    <property type="entry name" value="Beta-barrel_GLAA-B_II"/>
</dbReference>
<comment type="catalytic activity">
    <reaction evidence="2">
        <text>Hydrolysis of terminal, non-reducing branched (1-&gt;3)-alpha-D-galactosidic residues, producing free D-galactose.</text>
        <dbReference type="EC" id="3.2.1.n1"/>
    </reaction>
</comment>
<feature type="chain" id="PRO_5012686763" description="Right handed beta helix domain-containing protein" evidence="7">
    <location>
        <begin position="24"/>
        <end position="604"/>
    </location>
</feature>
<dbReference type="AlphaFoldDB" id="A0A1V9G0C6"/>
<evidence type="ECO:0000256" key="2">
    <source>
        <dbReference type="ARBA" id="ARBA00001271"/>
    </source>
</evidence>
<evidence type="ECO:0000313" key="10">
    <source>
        <dbReference type="EMBL" id="OQP63978.1"/>
    </source>
</evidence>
<dbReference type="InterPro" id="IPR012334">
    <property type="entry name" value="Pectin_lyas_fold"/>
</dbReference>
<evidence type="ECO:0000259" key="8">
    <source>
        <dbReference type="Pfam" id="PF23763"/>
    </source>
</evidence>
<evidence type="ECO:0000256" key="3">
    <source>
        <dbReference type="ARBA" id="ARBA00022729"/>
    </source>
</evidence>
<proteinExistence type="predicted"/>
<evidence type="ECO:0008006" key="12">
    <source>
        <dbReference type="Google" id="ProtNLM"/>
    </source>
</evidence>
<accession>A0A1V9G0C6</accession>
<dbReference type="OrthoDB" id="9768507at2"/>
<feature type="domain" description="GLAA-B beta-barrel" evidence="8">
    <location>
        <begin position="183"/>
        <end position="258"/>
    </location>
</feature>
<dbReference type="Gene3D" id="2.160.20.10">
    <property type="entry name" value="Single-stranded right-handed beta-helix, Pectin lyase-like"/>
    <property type="match status" value="1"/>
</dbReference>
<protein>
    <recommendedName>
        <fullName evidence="12">Right handed beta helix domain-containing protein</fullName>
    </recommendedName>
</protein>
<name>A0A1V9G0C6_9BACT</name>
<keyword evidence="5" id="KW-0378">Hydrolase</keyword>
<evidence type="ECO:0000256" key="1">
    <source>
        <dbReference type="ARBA" id="ARBA00001255"/>
    </source>
</evidence>
<evidence type="ECO:0000256" key="6">
    <source>
        <dbReference type="ARBA" id="ARBA00023295"/>
    </source>
</evidence>
<organism evidence="10 11">
    <name type="scientific">Niastella vici</name>
    <dbReference type="NCBI Taxonomy" id="1703345"/>
    <lineage>
        <taxon>Bacteria</taxon>
        <taxon>Pseudomonadati</taxon>
        <taxon>Bacteroidota</taxon>
        <taxon>Chitinophagia</taxon>
        <taxon>Chitinophagales</taxon>
        <taxon>Chitinophagaceae</taxon>
        <taxon>Niastella</taxon>
    </lineage>
</organism>
<dbReference type="Pfam" id="PF23763">
    <property type="entry name" value="Beta-barrel_GLAA-B_I"/>
    <property type="match status" value="1"/>
</dbReference>
<gene>
    <name evidence="10" type="ORF">A3860_21385</name>
</gene>
<evidence type="ECO:0000256" key="7">
    <source>
        <dbReference type="SAM" id="SignalP"/>
    </source>
</evidence>
<dbReference type="InterPro" id="IPR057275">
    <property type="entry name" value="Beta-barrel_GLAA-B_I"/>
</dbReference>
<comment type="catalytic activity">
    <reaction evidence="1">
        <text>Hydrolysis of terminal, non-reducing alpha-D-galactose residues in alpha-D-galactosides, including galactose oligosaccharides, galactomannans and galactolipids.</text>
        <dbReference type="EC" id="3.2.1.22"/>
    </reaction>
</comment>
<evidence type="ECO:0000313" key="11">
    <source>
        <dbReference type="Proteomes" id="UP000192796"/>
    </source>
</evidence>
<keyword evidence="4" id="KW-0677">Repeat</keyword>
<sequence length="604" mass="67728">MKFSFLTGLTTWLWLICPFGALANKTNNAIKGNVIYYINPSTGNDNNNGTAAKTPWRTFNPVNSRQLPAGTTIMVSPGIYRSSLVITGRGTAASPVKVRFTAGTYHFYPDSAYVTQWHISNTNDVPYKDKSVAICIRNSSYVSLQSTSANIVMHGKMVETAVDHCDHVTISGMQYDYFRPTVSELLVTSVAEEYADLQISRESTYSIRDSALWWEGEGWRNQPGWYWQAFDPTTGFVVRQSFDLSKVKFVQLGNRVVRAFFPRNVGFKTGIIYQNRDVLRDCAGIFMQYSKVLLLENIRINYMHGMGVVSQFCTNIRMKELVVKPKDSTDRTCAAWADILHFSGCNGRIEVDHCYLSAANDDAVNVHGTHLRIIEKPGANILKVRFMHDQSYGFDAFMPGDSINLVQAQTLLPVETNVVTKAERLNDREMLLTLKHPVIANLQGDDVVENTTRTPSVNIHHTTITRIPTRGILTTTRRKIRIEHNRFFRVNGNAVLVADDAESWYESGPVQSMEITNNDFVECGSAVVCVQPENKQFAGPVHEHIKVNDNRFVLRPNNTKAFTARSAAHLEFRRNSITGASPASLSAVTTFQNCTDIVVDGNHK</sequence>
<evidence type="ECO:0000259" key="9">
    <source>
        <dbReference type="Pfam" id="PF23764"/>
    </source>
</evidence>
<dbReference type="SUPFAM" id="SSF51126">
    <property type="entry name" value="Pectin lyase-like"/>
    <property type="match status" value="2"/>
</dbReference>
<comment type="caution">
    <text evidence="10">The sequence shown here is derived from an EMBL/GenBank/DDBJ whole genome shotgun (WGS) entry which is preliminary data.</text>
</comment>
<dbReference type="GO" id="GO:0004557">
    <property type="term" value="F:alpha-galactosidase activity"/>
    <property type="evidence" value="ECO:0007669"/>
    <property type="project" value="UniProtKB-EC"/>
</dbReference>
<keyword evidence="3 7" id="KW-0732">Signal</keyword>
<dbReference type="Proteomes" id="UP000192796">
    <property type="component" value="Unassembled WGS sequence"/>
</dbReference>
<dbReference type="RefSeq" id="WP_081147155.1">
    <property type="nucleotide sequence ID" value="NZ_LVYD01000043.1"/>
</dbReference>
<evidence type="ECO:0000256" key="4">
    <source>
        <dbReference type="ARBA" id="ARBA00022737"/>
    </source>
</evidence>